<proteinExistence type="predicted"/>
<dbReference type="EMBL" id="JAPDDP010000023">
    <property type="protein sequence ID" value="MDA0181614.1"/>
    <property type="molecule type" value="Genomic_DNA"/>
</dbReference>
<name>A0A9X3NAQ0_9ACTN</name>
<evidence type="ECO:0000313" key="1">
    <source>
        <dbReference type="EMBL" id="MDA0181614.1"/>
    </source>
</evidence>
<accession>A0A9X3NAQ0</accession>
<gene>
    <name evidence="1" type="ORF">OJ997_15015</name>
</gene>
<evidence type="ECO:0000313" key="2">
    <source>
        <dbReference type="Proteomes" id="UP001147653"/>
    </source>
</evidence>
<organism evidence="1 2">
    <name type="scientific">Solirubrobacter phytolaccae</name>
    <dbReference type="NCBI Taxonomy" id="1404360"/>
    <lineage>
        <taxon>Bacteria</taxon>
        <taxon>Bacillati</taxon>
        <taxon>Actinomycetota</taxon>
        <taxon>Thermoleophilia</taxon>
        <taxon>Solirubrobacterales</taxon>
        <taxon>Solirubrobacteraceae</taxon>
        <taxon>Solirubrobacter</taxon>
    </lineage>
</organism>
<reference evidence="1" key="1">
    <citation type="submission" date="2022-10" db="EMBL/GenBank/DDBJ databases">
        <title>The WGS of Solirubrobacter phytolaccae KCTC 29190.</title>
        <authorList>
            <person name="Jiang Z."/>
        </authorList>
    </citation>
    <scope>NUCLEOTIDE SEQUENCE</scope>
    <source>
        <strain evidence="1">KCTC 29190</strain>
    </source>
</reference>
<sequence length="152" mass="15878">MYRYVGPDELRALSGTGTAISTHAALVSWLDAADEREPDGTIPATFVVGVDGTLRLAPRSSEHVACVEGADVLAAGELFFDGAEVVGATNQSTGYCPEPASWPVVAEALDALGVSHPGEYTAAFTFRRCDACGTLNVVKDGWFVCGVDLPLT</sequence>
<dbReference type="AlphaFoldDB" id="A0A9X3NAQ0"/>
<keyword evidence="2" id="KW-1185">Reference proteome</keyword>
<protein>
    <submittedName>
        <fullName evidence="1">Uncharacterized protein</fullName>
    </submittedName>
</protein>
<dbReference type="RefSeq" id="WP_270025962.1">
    <property type="nucleotide sequence ID" value="NZ_JAPDDP010000023.1"/>
</dbReference>
<comment type="caution">
    <text evidence="1">The sequence shown here is derived from an EMBL/GenBank/DDBJ whole genome shotgun (WGS) entry which is preliminary data.</text>
</comment>
<dbReference type="Proteomes" id="UP001147653">
    <property type="component" value="Unassembled WGS sequence"/>
</dbReference>